<evidence type="ECO:0000256" key="2">
    <source>
        <dbReference type="SAM" id="Phobius"/>
    </source>
</evidence>
<proteinExistence type="predicted"/>
<keyword evidence="4" id="KW-1185">Reference proteome</keyword>
<evidence type="ECO:0000313" key="3">
    <source>
        <dbReference type="EMBL" id="KUF14692.1"/>
    </source>
</evidence>
<keyword evidence="2" id="KW-0812">Transmembrane</keyword>
<evidence type="ECO:0000256" key="1">
    <source>
        <dbReference type="SAM" id="MobiDB-lite"/>
    </source>
</evidence>
<keyword evidence="2" id="KW-0472">Membrane</keyword>
<feature type="transmembrane region" description="Helical" evidence="2">
    <location>
        <begin position="79"/>
        <end position="100"/>
    </location>
</feature>
<keyword evidence="2" id="KW-1133">Transmembrane helix</keyword>
<dbReference type="AlphaFoldDB" id="A0A0W7WW19"/>
<name>A0A0W7WW19_9ACTN</name>
<protein>
    <submittedName>
        <fullName evidence="3">Uncharacterized protein</fullName>
    </submittedName>
</protein>
<dbReference type="RefSeq" id="WP_058851205.1">
    <property type="nucleotide sequence ID" value="NZ_LOCL01000058.1"/>
</dbReference>
<feature type="compositionally biased region" description="Basic residues" evidence="1">
    <location>
        <begin position="33"/>
        <end position="46"/>
    </location>
</feature>
<evidence type="ECO:0000313" key="4">
    <source>
        <dbReference type="Proteomes" id="UP000054804"/>
    </source>
</evidence>
<gene>
    <name evidence="3" type="ORF">AT728_29250</name>
</gene>
<dbReference type="OrthoDB" id="4337318at2"/>
<organism evidence="3 4">
    <name type="scientific">Streptomyces silvensis</name>
    <dbReference type="NCBI Taxonomy" id="1765722"/>
    <lineage>
        <taxon>Bacteria</taxon>
        <taxon>Bacillati</taxon>
        <taxon>Actinomycetota</taxon>
        <taxon>Actinomycetes</taxon>
        <taxon>Kitasatosporales</taxon>
        <taxon>Streptomycetaceae</taxon>
        <taxon>Streptomyces</taxon>
    </lineage>
</organism>
<accession>A0A0W7WW19</accession>
<comment type="caution">
    <text evidence="3">The sequence shown here is derived from an EMBL/GenBank/DDBJ whole genome shotgun (WGS) entry which is preliminary data.</text>
</comment>
<dbReference type="Proteomes" id="UP000054804">
    <property type="component" value="Unassembled WGS sequence"/>
</dbReference>
<reference evidence="3 4" key="1">
    <citation type="submission" date="2015-12" db="EMBL/GenBank/DDBJ databases">
        <title>Draft genome sequence of Streptomyces silvensis ATCC 53525, a producer of novel hormone antagonists.</title>
        <authorList>
            <person name="Johnston C.W."/>
            <person name="Li Y."/>
            <person name="Magarvey N.A."/>
        </authorList>
    </citation>
    <scope>NUCLEOTIDE SEQUENCE [LARGE SCALE GENOMIC DNA]</scope>
    <source>
        <strain evidence="3 4">ATCC 53525</strain>
    </source>
</reference>
<dbReference type="EMBL" id="LOCL01000058">
    <property type="protein sequence ID" value="KUF14692.1"/>
    <property type="molecule type" value="Genomic_DNA"/>
</dbReference>
<sequence length="104" mass="11642">MPRVRSYVRKDGVVVRAHNRKARPRTAAPVTTPRRRTTAPRRRPVRHIPAGTPTAYVRPHYRADGTRVRGHRRIITPRTAVAAAGAGTTFFIILLVLIALSSHH</sequence>
<feature type="region of interest" description="Disordered" evidence="1">
    <location>
        <begin position="18"/>
        <end position="57"/>
    </location>
</feature>